<dbReference type="OrthoDB" id="5651290at2"/>
<evidence type="ECO:0000313" key="3">
    <source>
        <dbReference type="EMBL" id="SCY32712.1"/>
    </source>
</evidence>
<dbReference type="AlphaFoldDB" id="A0A098GIA5"/>
<dbReference type="Proteomes" id="UP000182998">
    <property type="component" value="Unassembled WGS sequence"/>
</dbReference>
<keyword evidence="1" id="KW-0732">Signal</keyword>
<evidence type="ECO:0000313" key="4">
    <source>
        <dbReference type="Proteomes" id="UP000032414"/>
    </source>
</evidence>
<reference evidence="2" key="2">
    <citation type="submission" date="2014-09" db="EMBL/GenBank/DDBJ databases">
        <authorList>
            <person name="GOMEZ-VALERO Laura"/>
        </authorList>
    </citation>
    <scope>NUCLEOTIDE SEQUENCE</scope>
    <source>
        <strain evidence="2">ATCC33218</strain>
    </source>
</reference>
<sequence length="148" mass="16809">MHIKKLMMTTILSISVLGITGVSANQSTIKEANSIPIKKACKYQGIKSVLTVEQRDELRNIMRNLHVQLTPLIKKKMALKIQLKGKMATPQTQWADINKLVEELNENNAKMTTLITRAQLVAFQKFGVFLPLHHRFHHHGFMKGRGVL</sequence>
<organism evidence="2 4">
    <name type="scientific">Legionella micdadei</name>
    <name type="common">Tatlockia micdadei</name>
    <dbReference type="NCBI Taxonomy" id="451"/>
    <lineage>
        <taxon>Bacteria</taxon>
        <taxon>Pseudomonadati</taxon>
        <taxon>Pseudomonadota</taxon>
        <taxon>Gammaproteobacteria</taxon>
        <taxon>Legionellales</taxon>
        <taxon>Legionellaceae</taxon>
        <taxon>Legionella</taxon>
    </lineage>
</organism>
<evidence type="ECO:0000256" key="1">
    <source>
        <dbReference type="SAM" id="SignalP"/>
    </source>
</evidence>
<dbReference type="EMBL" id="LN614830">
    <property type="protein sequence ID" value="CEG61196.1"/>
    <property type="molecule type" value="Genomic_DNA"/>
</dbReference>
<dbReference type="EMBL" id="FMVN01000006">
    <property type="protein sequence ID" value="SCY32712.1"/>
    <property type="molecule type" value="Genomic_DNA"/>
</dbReference>
<reference evidence="4" key="1">
    <citation type="submission" date="2014-09" db="EMBL/GenBank/DDBJ databases">
        <authorList>
            <person name="Gomez-Valero L."/>
        </authorList>
    </citation>
    <scope>NUCLEOTIDE SEQUENCE [LARGE SCALE GENOMIC DNA]</scope>
    <source>
        <strain evidence="4">ATCC33218</strain>
    </source>
</reference>
<feature type="chain" id="PRO_5009750837" evidence="1">
    <location>
        <begin position="25"/>
        <end position="148"/>
    </location>
</feature>
<dbReference type="PATRIC" id="fig|451.8.peg.1397"/>
<feature type="signal peptide" evidence="1">
    <location>
        <begin position="1"/>
        <end position="24"/>
    </location>
</feature>
<name>A0A098GIA5_LEGMI</name>
<dbReference type="Gene3D" id="1.20.120.1490">
    <property type="match status" value="1"/>
</dbReference>
<keyword evidence="5" id="KW-1185">Reference proteome</keyword>
<proteinExistence type="predicted"/>
<dbReference type="Proteomes" id="UP000032414">
    <property type="component" value="Chromosome I"/>
</dbReference>
<dbReference type="KEGG" id="tmc:LMI_1907"/>
<dbReference type="HOGENOM" id="CLU_1784462_0_0_6"/>
<accession>A0A098GIA5</accession>
<dbReference type="RefSeq" id="WP_045099484.1">
    <property type="nucleotide sequence ID" value="NZ_CP020614.1"/>
</dbReference>
<reference evidence="3 5" key="3">
    <citation type="submission" date="2016-10" db="EMBL/GenBank/DDBJ databases">
        <authorList>
            <person name="Varghese N."/>
            <person name="Submissions S."/>
        </authorList>
    </citation>
    <scope>NUCLEOTIDE SEQUENCE [LARGE SCALE GENOMIC DNA]</scope>
    <source>
        <strain evidence="3 5">ATCC 33218</strain>
    </source>
</reference>
<evidence type="ECO:0000313" key="2">
    <source>
        <dbReference type="EMBL" id="CEG61196.1"/>
    </source>
</evidence>
<dbReference type="STRING" id="451.B6N58_06475"/>
<evidence type="ECO:0000313" key="5">
    <source>
        <dbReference type="Proteomes" id="UP000182998"/>
    </source>
</evidence>
<gene>
    <name evidence="2" type="ORF">LMI_1907</name>
    <name evidence="3" type="ORF">SAMN02982997_01409</name>
</gene>
<protein>
    <submittedName>
        <fullName evidence="2">Uncharacterized protein</fullName>
    </submittedName>
</protein>